<organism evidence="1 2">
    <name type="scientific">Glarea lozoyensis (strain ATCC 74030 / MF5533)</name>
    <dbReference type="NCBI Taxonomy" id="1104152"/>
    <lineage>
        <taxon>Eukaryota</taxon>
        <taxon>Fungi</taxon>
        <taxon>Dikarya</taxon>
        <taxon>Ascomycota</taxon>
        <taxon>Pezizomycotina</taxon>
        <taxon>Leotiomycetes</taxon>
        <taxon>Helotiales</taxon>
        <taxon>Helotiaceae</taxon>
        <taxon>Glarea</taxon>
    </lineage>
</organism>
<sequence>MQKICDKITRHAQHEIPLVMNVLKSKALHQMPWEE</sequence>
<gene>
    <name evidence="1" type="ORF">M7I_7560</name>
</gene>
<dbReference type="EMBL" id="AGUE01000227">
    <property type="protein sequence ID" value="EHK96755.1"/>
    <property type="molecule type" value="Genomic_DNA"/>
</dbReference>
<reference evidence="1 2" key="1">
    <citation type="journal article" date="2012" name="Eukaryot. Cell">
        <title>Genome sequence of the fungus Glarea lozoyensis: the first genome sequence of a species from the Helotiaceae family.</title>
        <authorList>
            <person name="Youssar L."/>
            <person name="Gruening B.A."/>
            <person name="Erxleben A."/>
            <person name="Guenther S."/>
            <person name="Huettel W."/>
        </authorList>
    </citation>
    <scope>NUCLEOTIDE SEQUENCE [LARGE SCALE GENOMIC DNA]</scope>
    <source>
        <strain evidence="2">ATCC 74030 / MF5533</strain>
    </source>
</reference>
<keyword evidence="2" id="KW-1185">Reference proteome</keyword>
<dbReference type="Proteomes" id="UP000005446">
    <property type="component" value="Unassembled WGS sequence"/>
</dbReference>
<name>H0EXM2_GLAL7</name>
<dbReference type="AlphaFoldDB" id="H0EXM2"/>
<proteinExistence type="predicted"/>
<dbReference type="HOGENOM" id="CLU_3368612_0_0_1"/>
<dbReference type="InParanoid" id="H0EXM2"/>
<comment type="caution">
    <text evidence="1">The sequence shown here is derived from an EMBL/GenBank/DDBJ whole genome shotgun (WGS) entry which is preliminary data.</text>
</comment>
<evidence type="ECO:0000313" key="2">
    <source>
        <dbReference type="Proteomes" id="UP000005446"/>
    </source>
</evidence>
<protein>
    <submittedName>
        <fullName evidence="1">Uncharacterized protein</fullName>
    </submittedName>
</protein>
<evidence type="ECO:0000313" key="1">
    <source>
        <dbReference type="EMBL" id="EHK96755.1"/>
    </source>
</evidence>
<accession>H0EXM2</accession>